<evidence type="ECO:0000256" key="6">
    <source>
        <dbReference type="ARBA" id="ARBA00049157"/>
    </source>
</evidence>
<evidence type="ECO:0000256" key="9">
    <source>
        <dbReference type="PIRSR" id="PIRSR614732-2"/>
    </source>
</evidence>
<dbReference type="EMBL" id="FNEE01000003">
    <property type="protein sequence ID" value="SDI82552.1"/>
    <property type="molecule type" value="Genomic_DNA"/>
</dbReference>
<feature type="binding site" evidence="7 9">
    <location>
        <position position="139"/>
    </location>
    <ligand>
        <name>substrate</name>
    </ligand>
</feature>
<dbReference type="Gene3D" id="3.20.20.70">
    <property type="entry name" value="Aldolase class I"/>
    <property type="match status" value="1"/>
</dbReference>
<dbReference type="CDD" id="cd04725">
    <property type="entry name" value="OMP_decarboxylase_like"/>
    <property type="match status" value="1"/>
</dbReference>
<keyword evidence="3 7" id="KW-0210">Decarboxylase</keyword>
<dbReference type="InterPro" id="IPR013785">
    <property type="entry name" value="Aldolase_TIM"/>
</dbReference>
<evidence type="ECO:0000313" key="13">
    <source>
        <dbReference type="Proteomes" id="UP000198894"/>
    </source>
</evidence>
<feature type="binding site" evidence="7 9">
    <location>
        <position position="57"/>
    </location>
    <ligand>
        <name>substrate</name>
    </ligand>
</feature>
<dbReference type="UniPathway" id="UPA00070">
    <property type="reaction ID" value="UER00120"/>
</dbReference>
<evidence type="ECO:0000256" key="5">
    <source>
        <dbReference type="ARBA" id="ARBA00023239"/>
    </source>
</evidence>
<evidence type="ECO:0000256" key="7">
    <source>
        <dbReference type="HAMAP-Rule" id="MF_01200"/>
    </source>
</evidence>
<accession>A0A1G8NQV5</accession>
<feature type="active site" description="For OMPdecase activity" evidence="8">
    <location>
        <position position="86"/>
    </location>
</feature>
<dbReference type="NCBIfam" id="NF001273">
    <property type="entry name" value="PRK00230.1"/>
    <property type="match status" value="1"/>
</dbReference>
<feature type="binding site" evidence="7 9">
    <location>
        <position position="229"/>
    </location>
    <ligand>
        <name>substrate</name>
    </ligand>
</feature>
<dbReference type="NCBIfam" id="TIGR01740">
    <property type="entry name" value="pyrF"/>
    <property type="match status" value="1"/>
</dbReference>
<feature type="binding site" evidence="7 9">
    <location>
        <position position="200"/>
    </location>
    <ligand>
        <name>substrate</name>
    </ligand>
</feature>
<organism evidence="12 13">
    <name type="scientific">Mesorhizobium muleiense</name>
    <dbReference type="NCBI Taxonomy" id="1004279"/>
    <lineage>
        <taxon>Bacteria</taxon>
        <taxon>Pseudomonadati</taxon>
        <taxon>Pseudomonadota</taxon>
        <taxon>Alphaproteobacteria</taxon>
        <taxon>Hyphomicrobiales</taxon>
        <taxon>Phyllobacteriaceae</taxon>
        <taxon>Mesorhizobium</taxon>
    </lineage>
</organism>
<protein>
    <recommendedName>
        <fullName evidence="7">Orotidine 5'-phosphate decarboxylase</fullName>
        <ecNumber evidence="7">4.1.1.23</ecNumber>
    </recommendedName>
    <alternativeName>
        <fullName evidence="7">OMP decarboxylase</fullName>
        <shortName evidence="7">OMPDCase</shortName>
        <shortName evidence="7">OMPdecase</shortName>
    </alternativeName>
</protein>
<dbReference type="Pfam" id="PF00215">
    <property type="entry name" value="OMPdecase"/>
    <property type="match status" value="1"/>
</dbReference>
<evidence type="ECO:0000256" key="4">
    <source>
        <dbReference type="ARBA" id="ARBA00022975"/>
    </source>
</evidence>
<feature type="active site" description="Proton donor" evidence="7">
    <location>
        <position position="86"/>
    </location>
</feature>
<feature type="active site" description="For OMPdecase activity" evidence="8">
    <location>
        <position position="89"/>
    </location>
</feature>
<dbReference type="PANTHER" id="PTHR32119:SF2">
    <property type="entry name" value="OROTIDINE 5'-PHOSPHATE DECARBOXYLASE"/>
    <property type="match status" value="1"/>
</dbReference>
<reference evidence="13" key="1">
    <citation type="submission" date="2016-10" db="EMBL/GenBank/DDBJ databases">
        <authorList>
            <person name="Varghese N."/>
            <person name="Submissions S."/>
        </authorList>
    </citation>
    <scope>NUCLEOTIDE SEQUENCE [LARGE SCALE GENOMIC DNA]</scope>
    <source>
        <strain evidence="13">CGMCC 1.11022</strain>
    </source>
</reference>
<feature type="binding site" evidence="7 9">
    <location>
        <position position="35"/>
    </location>
    <ligand>
        <name>substrate</name>
    </ligand>
</feature>
<dbReference type="PROSITE" id="PS00156">
    <property type="entry name" value="OMPDECASE"/>
    <property type="match status" value="1"/>
</dbReference>
<dbReference type="InterPro" id="IPR001754">
    <property type="entry name" value="OMPdeCOase_dom"/>
</dbReference>
<dbReference type="PANTHER" id="PTHR32119">
    <property type="entry name" value="OROTIDINE 5'-PHOSPHATE DECARBOXYLASE"/>
    <property type="match status" value="1"/>
</dbReference>
<evidence type="ECO:0000259" key="11">
    <source>
        <dbReference type="SMART" id="SM00934"/>
    </source>
</evidence>
<dbReference type="InterPro" id="IPR014732">
    <property type="entry name" value="OMPdecase"/>
</dbReference>
<evidence type="ECO:0000313" key="12">
    <source>
        <dbReference type="EMBL" id="SDI82552.1"/>
    </source>
</evidence>
<dbReference type="InterPro" id="IPR011060">
    <property type="entry name" value="RibuloseP-bd_barrel"/>
</dbReference>
<comment type="subunit">
    <text evidence="7">Homodimer.</text>
</comment>
<evidence type="ECO:0000256" key="10">
    <source>
        <dbReference type="RuleBase" id="RU000512"/>
    </source>
</evidence>
<comment type="pathway">
    <text evidence="2 7 10">Pyrimidine metabolism; UMP biosynthesis via de novo pathway; UMP from orotate: step 2/2.</text>
</comment>
<dbReference type="GO" id="GO:0006207">
    <property type="term" value="P:'de novo' pyrimidine nucleobase biosynthetic process"/>
    <property type="evidence" value="ECO:0007669"/>
    <property type="project" value="InterPro"/>
</dbReference>
<sequence>MPHADRNLAPAVDADRGVIQERASTMQDRLIVGLDVPTLKDAETVVRELDGVVSFYKIGYQLAFAGGLDFARELASGGTRIFLDMKLLDIDNTVAKGVEAIARMGMTMLTLHAYPKTMKAAVAAARGSDLCLLGVTVLTSMDEQDVIDAGYEHDPHTLVLRRSEQALHAGMGGIVCSAEEAEAVRRIVGPNMAVVTPGIRPKGSDHGDQKRVVTPAQAIRNGSSHLVVGRPIVSAADRRAVAEAILDEMRSA</sequence>
<evidence type="ECO:0000256" key="8">
    <source>
        <dbReference type="PIRSR" id="PIRSR614732-1"/>
    </source>
</evidence>
<dbReference type="InterPro" id="IPR047596">
    <property type="entry name" value="OMPdecase_bac"/>
</dbReference>
<dbReference type="Proteomes" id="UP000198894">
    <property type="component" value="Unassembled WGS sequence"/>
</dbReference>
<dbReference type="HAMAP" id="MF_01200_B">
    <property type="entry name" value="OMPdecase_type1_B"/>
    <property type="match status" value="1"/>
</dbReference>
<keyword evidence="5 7" id="KW-0456">Lyase</keyword>
<dbReference type="SMART" id="SM00934">
    <property type="entry name" value="OMPdecase"/>
    <property type="match status" value="1"/>
</dbReference>
<comment type="catalytic activity">
    <reaction evidence="6 7 10">
        <text>orotidine 5'-phosphate + H(+) = UMP + CO2</text>
        <dbReference type="Rhea" id="RHEA:11596"/>
        <dbReference type="ChEBI" id="CHEBI:15378"/>
        <dbReference type="ChEBI" id="CHEBI:16526"/>
        <dbReference type="ChEBI" id="CHEBI:57538"/>
        <dbReference type="ChEBI" id="CHEBI:57865"/>
        <dbReference type="EC" id="4.1.1.23"/>
    </reaction>
</comment>
<evidence type="ECO:0000256" key="2">
    <source>
        <dbReference type="ARBA" id="ARBA00004861"/>
    </source>
</evidence>
<dbReference type="GO" id="GO:0005829">
    <property type="term" value="C:cytosol"/>
    <property type="evidence" value="ECO:0007669"/>
    <property type="project" value="TreeGrafter"/>
</dbReference>
<dbReference type="GO" id="GO:0044205">
    <property type="term" value="P:'de novo' UMP biosynthetic process"/>
    <property type="evidence" value="ECO:0007669"/>
    <property type="project" value="UniProtKB-UniRule"/>
</dbReference>
<dbReference type="InterPro" id="IPR018089">
    <property type="entry name" value="OMPdecase_AS"/>
</dbReference>
<comment type="similarity">
    <text evidence="7">Belongs to the OMP decarboxylase family. Type 1 subfamily.</text>
</comment>
<evidence type="ECO:0000256" key="1">
    <source>
        <dbReference type="ARBA" id="ARBA00002356"/>
    </source>
</evidence>
<dbReference type="GO" id="GO:0004590">
    <property type="term" value="F:orotidine-5'-phosphate decarboxylase activity"/>
    <property type="evidence" value="ECO:0007669"/>
    <property type="project" value="UniProtKB-UniRule"/>
</dbReference>
<evidence type="ECO:0000256" key="3">
    <source>
        <dbReference type="ARBA" id="ARBA00022793"/>
    </source>
</evidence>
<feature type="binding site" evidence="7 9">
    <location>
        <position position="230"/>
    </location>
    <ligand>
        <name>substrate</name>
    </ligand>
</feature>
<proteinExistence type="inferred from homology"/>
<feature type="binding site" evidence="7">
    <location>
        <begin position="84"/>
        <end position="93"/>
    </location>
    <ligand>
        <name>substrate</name>
    </ligand>
</feature>
<comment type="function">
    <text evidence="1 7">Catalyzes the decarboxylation of orotidine 5'-monophosphate (OMP) to uridine 5'-monophosphate (UMP).</text>
</comment>
<gene>
    <name evidence="7" type="primary">pyrF</name>
    <name evidence="12" type="ORF">SAMN05428953_10329</name>
</gene>
<feature type="domain" description="Orotidine 5'-phosphate decarboxylase" evidence="11">
    <location>
        <begin position="29"/>
        <end position="245"/>
    </location>
</feature>
<dbReference type="EC" id="4.1.1.23" evidence="7"/>
<dbReference type="AlphaFoldDB" id="A0A1G8NQV5"/>
<feature type="binding site" evidence="7 9">
    <location>
        <position position="209"/>
    </location>
    <ligand>
        <name>substrate</name>
    </ligand>
</feature>
<keyword evidence="13" id="KW-1185">Reference proteome</keyword>
<dbReference type="SUPFAM" id="SSF51366">
    <property type="entry name" value="Ribulose-phoshate binding barrel"/>
    <property type="match status" value="1"/>
</dbReference>
<name>A0A1G8NQV5_9HYPH</name>
<keyword evidence="4 7" id="KW-0665">Pyrimidine biosynthesis</keyword>
<feature type="active site" description="For OMPdecase activity" evidence="8">
    <location>
        <position position="84"/>
    </location>
</feature>